<feature type="compositionally biased region" description="Polar residues" evidence="1">
    <location>
        <begin position="10"/>
        <end position="23"/>
    </location>
</feature>
<accession>A0A6G0XYR4</accession>
<proteinExistence type="predicted"/>
<feature type="region of interest" description="Disordered" evidence="1">
    <location>
        <begin position="1"/>
        <end position="23"/>
    </location>
</feature>
<keyword evidence="3" id="KW-1185">Reference proteome</keyword>
<evidence type="ECO:0000313" key="3">
    <source>
        <dbReference type="Proteomes" id="UP000481153"/>
    </source>
</evidence>
<organism evidence="2 3">
    <name type="scientific">Aphanomyces euteiches</name>
    <dbReference type="NCBI Taxonomy" id="100861"/>
    <lineage>
        <taxon>Eukaryota</taxon>
        <taxon>Sar</taxon>
        <taxon>Stramenopiles</taxon>
        <taxon>Oomycota</taxon>
        <taxon>Saprolegniomycetes</taxon>
        <taxon>Saprolegniales</taxon>
        <taxon>Verrucalvaceae</taxon>
        <taxon>Aphanomyces</taxon>
    </lineage>
</organism>
<evidence type="ECO:0000256" key="1">
    <source>
        <dbReference type="SAM" id="MobiDB-lite"/>
    </source>
</evidence>
<sequence length="193" mass="21582">MPHESLPPTKVTQLHHATSKLQTASDSASKTLVALSEAAVELAQMADKYNNKTSRRCDHHHHNSESKAYIINDFVKFLSDTVEVRNPCLLKSLAHAYLTGEVESVNEFVDKGFHIVLYAKHASNSVKRLPHEVKFPSRLAPCHPDKLKFQETSFPYSVQTPPKRLKTSEASQTSPTRHAKANDTRIGDDISLD</sequence>
<dbReference type="Proteomes" id="UP000481153">
    <property type="component" value="Unassembled WGS sequence"/>
</dbReference>
<protein>
    <submittedName>
        <fullName evidence="2">Uncharacterized protein</fullName>
    </submittedName>
</protein>
<dbReference type="EMBL" id="VJMJ01000001">
    <property type="protein sequence ID" value="KAF0745734.1"/>
    <property type="molecule type" value="Genomic_DNA"/>
</dbReference>
<feature type="region of interest" description="Disordered" evidence="1">
    <location>
        <begin position="157"/>
        <end position="193"/>
    </location>
</feature>
<comment type="caution">
    <text evidence="2">The sequence shown here is derived from an EMBL/GenBank/DDBJ whole genome shotgun (WGS) entry which is preliminary data.</text>
</comment>
<gene>
    <name evidence="2" type="ORF">Ae201684_000183</name>
</gene>
<dbReference type="AlphaFoldDB" id="A0A6G0XYR4"/>
<evidence type="ECO:0000313" key="2">
    <source>
        <dbReference type="EMBL" id="KAF0745734.1"/>
    </source>
</evidence>
<feature type="compositionally biased region" description="Basic and acidic residues" evidence="1">
    <location>
        <begin position="180"/>
        <end position="193"/>
    </location>
</feature>
<reference evidence="2 3" key="1">
    <citation type="submission" date="2019-07" db="EMBL/GenBank/DDBJ databases">
        <title>Genomics analysis of Aphanomyces spp. identifies a new class of oomycete effector associated with host adaptation.</title>
        <authorList>
            <person name="Gaulin E."/>
        </authorList>
    </citation>
    <scope>NUCLEOTIDE SEQUENCE [LARGE SCALE GENOMIC DNA]</scope>
    <source>
        <strain evidence="2 3">ATCC 201684</strain>
    </source>
</reference>
<name>A0A6G0XYR4_9STRA</name>